<evidence type="ECO:0000313" key="2">
    <source>
        <dbReference type="EMBL" id="RXH70527.1"/>
    </source>
</evidence>
<dbReference type="AlphaFoldDB" id="A0A498HMB7"/>
<feature type="compositionally biased region" description="Basic and acidic residues" evidence="1">
    <location>
        <begin position="10"/>
        <end position="20"/>
    </location>
</feature>
<dbReference type="Proteomes" id="UP000290289">
    <property type="component" value="Chromosome 16"/>
</dbReference>
<gene>
    <name evidence="2" type="ORF">DVH24_013273</name>
</gene>
<name>A0A498HMB7_MALDO</name>
<dbReference type="EMBL" id="RDQH01000342">
    <property type="protein sequence ID" value="RXH70527.1"/>
    <property type="molecule type" value="Genomic_DNA"/>
</dbReference>
<accession>A0A498HMB7</accession>
<proteinExistence type="predicted"/>
<evidence type="ECO:0000256" key="1">
    <source>
        <dbReference type="SAM" id="MobiDB-lite"/>
    </source>
</evidence>
<protein>
    <submittedName>
        <fullName evidence="2">Uncharacterized protein</fullName>
    </submittedName>
</protein>
<comment type="caution">
    <text evidence="2">The sequence shown here is derived from an EMBL/GenBank/DDBJ whole genome shotgun (WGS) entry which is preliminary data.</text>
</comment>
<feature type="region of interest" description="Disordered" evidence="1">
    <location>
        <begin position="1"/>
        <end position="23"/>
    </location>
</feature>
<sequence length="89" mass="10599">MIQSPQKKVKNIESRDERKERAAKRLQKMSIREICLMMERAIYAEEELQEVSVEYHDMWDYMDEVSKPERKSLLAKRARFPKVVAAGLQ</sequence>
<reference evidence="2 3" key="1">
    <citation type="submission" date="2018-10" db="EMBL/GenBank/DDBJ databases">
        <title>A high-quality apple genome assembly.</title>
        <authorList>
            <person name="Hu J."/>
        </authorList>
    </citation>
    <scope>NUCLEOTIDE SEQUENCE [LARGE SCALE GENOMIC DNA]</scope>
    <source>
        <strain evidence="3">cv. HFTH1</strain>
        <tissue evidence="2">Young leaf</tissue>
    </source>
</reference>
<keyword evidence="3" id="KW-1185">Reference proteome</keyword>
<evidence type="ECO:0000313" key="3">
    <source>
        <dbReference type="Proteomes" id="UP000290289"/>
    </source>
</evidence>
<organism evidence="2 3">
    <name type="scientific">Malus domestica</name>
    <name type="common">Apple</name>
    <name type="synonym">Pyrus malus</name>
    <dbReference type="NCBI Taxonomy" id="3750"/>
    <lineage>
        <taxon>Eukaryota</taxon>
        <taxon>Viridiplantae</taxon>
        <taxon>Streptophyta</taxon>
        <taxon>Embryophyta</taxon>
        <taxon>Tracheophyta</taxon>
        <taxon>Spermatophyta</taxon>
        <taxon>Magnoliopsida</taxon>
        <taxon>eudicotyledons</taxon>
        <taxon>Gunneridae</taxon>
        <taxon>Pentapetalae</taxon>
        <taxon>rosids</taxon>
        <taxon>fabids</taxon>
        <taxon>Rosales</taxon>
        <taxon>Rosaceae</taxon>
        <taxon>Amygdaloideae</taxon>
        <taxon>Maleae</taxon>
        <taxon>Malus</taxon>
    </lineage>
</organism>